<protein>
    <recommendedName>
        <fullName evidence="1">GmrSD restriction endonucleases N-terminal domain-containing protein</fullName>
    </recommendedName>
</protein>
<gene>
    <name evidence="2" type="ORF">HRbin22_00118</name>
</gene>
<dbReference type="PANTHER" id="PTHR37292">
    <property type="entry name" value="VNG6097C"/>
    <property type="match status" value="1"/>
</dbReference>
<feature type="domain" description="GmrSD restriction endonucleases N-terminal" evidence="1">
    <location>
        <begin position="18"/>
        <end position="229"/>
    </location>
</feature>
<evidence type="ECO:0000313" key="2">
    <source>
        <dbReference type="EMBL" id="GBD07892.1"/>
    </source>
</evidence>
<dbReference type="EMBL" id="BEHY01000002">
    <property type="protein sequence ID" value="GBD07892.1"/>
    <property type="molecule type" value="Genomic_DNA"/>
</dbReference>
<evidence type="ECO:0000313" key="3">
    <source>
        <dbReference type="Proteomes" id="UP000236642"/>
    </source>
</evidence>
<dbReference type="AlphaFoldDB" id="A0A2H5Y3A7"/>
<accession>A0A2H5Y3A7</accession>
<proteinExistence type="predicted"/>
<dbReference type="Proteomes" id="UP000236642">
    <property type="component" value="Unassembled WGS sequence"/>
</dbReference>
<sequence length="563" mass="65883">MAIEQLKVREIVHRAVSKIVDIPEFQRDFVWDPEQVKLLVESLYRDYPIGSFLLWDSSAYQESKTAQGSQASLWIVDGQQRTTALCLLLGQKPYWWPDARDWNEALERYDILVNLMPEEEDDRLEFALPNPIRRRDPRWISVRRILSLENVEALTPLAQETARQVAKEPDAAMEVFSKIHGRMQRLWQIRERDIPIIKINHEVEDVAEIFARLNREGTRIKEADVVLALAAVRNPGWVREDYLPFRDKLEEQGWDLDAGIFIRTMTGIGRGRARLIEVPRDFWDPGNLGETWKKTQRCVADVLRRLAEFGITSDELLPSTNSLIPLFVLHYKWQESSDYAFKRALHWFLMANRDGRYSGSALTALNEDVRAIMEAPTFENALRRLHERLRVSPTIDDDEFLSRYNRAGNRFLQLMLYLLLFDRGARDWVDKTRIGYDKAGSSIATGFQPQWHHIYPRSVLRKAGKDDDHIHALANITVLNERTNVNKLAGKEPWRYILDHRISREVLEAHLIPDKFLEALGTDDRLLLKERWDVRHYDDFLLERALRLAREANAFLERLKEGE</sequence>
<dbReference type="InterPro" id="IPR004919">
    <property type="entry name" value="GmrSD_N"/>
</dbReference>
<reference evidence="3" key="1">
    <citation type="submission" date="2017-09" db="EMBL/GenBank/DDBJ databases">
        <title>Metaegenomics of thermophilic ammonia-oxidizing enrichment culture.</title>
        <authorList>
            <person name="Kato S."/>
            <person name="Suzuki K."/>
        </authorList>
    </citation>
    <scope>NUCLEOTIDE SEQUENCE [LARGE SCALE GENOMIC DNA]</scope>
</reference>
<evidence type="ECO:0000259" key="1">
    <source>
        <dbReference type="Pfam" id="PF03235"/>
    </source>
</evidence>
<organism evidence="2 3">
    <name type="scientific">Candidatus Thermoflexus japonica</name>
    <dbReference type="NCBI Taxonomy" id="2035417"/>
    <lineage>
        <taxon>Bacteria</taxon>
        <taxon>Bacillati</taxon>
        <taxon>Chloroflexota</taxon>
        <taxon>Thermoflexia</taxon>
        <taxon>Thermoflexales</taxon>
        <taxon>Thermoflexaceae</taxon>
        <taxon>Thermoflexus</taxon>
    </lineage>
</organism>
<dbReference type="PANTHER" id="PTHR37292:SF2">
    <property type="entry name" value="DUF262 DOMAIN-CONTAINING PROTEIN"/>
    <property type="match status" value="1"/>
</dbReference>
<dbReference type="Pfam" id="PF03235">
    <property type="entry name" value="GmrSD_N"/>
    <property type="match status" value="1"/>
</dbReference>
<name>A0A2H5Y3A7_9CHLR</name>
<comment type="caution">
    <text evidence="2">The sequence shown here is derived from an EMBL/GenBank/DDBJ whole genome shotgun (WGS) entry which is preliminary data.</text>
</comment>